<evidence type="ECO:0000313" key="1">
    <source>
        <dbReference type="EMBL" id="KAJ4838907.1"/>
    </source>
</evidence>
<organism evidence="1 2">
    <name type="scientific">Turnera subulata</name>
    <dbReference type="NCBI Taxonomy" id="218843"/>
    <lineage>
        <taxon>Eukaryota</taxon>
        <taxon>Viridiplantae</taxon>
        <taxon>Streptophyta</taxon>
        <taxon>Embryophyta</taxon>
        <taxon>Tracheophyta</taxon>
        <taxon>Spermatophyta</taxon>
        <taxon>Magnoliopsida</taxon>
        <taxon>eudicotyledons</taxon>
        <taxon>Gunneridae</taxon>
        <taxon>Pentapetalae</taxon>
        <taxon>rosids</taxon>
        <taxon>fabids</taxon>
        <taxon>Malpighiales</taxon>
        <taxon>Passifloraceae</taxon>
        <taxon>Turnera</taxon>
    </lineage>
</organism>
<gene>
    <name evidence="1" type="ORF">Tsubulata_006780</name>
</gene>
<dbReference type="AlphaFoldDB" id="A0A9Q0JF85"/>
<dbReference type="Proteomes" id="UP001141552">
    <property type="component" value="Unassembled WGS sequence"/>
</dbReference>
<proteinExistence type="predicted"/>
<dbReference type="EMBL" id="JAKUCV010003446">
    <property type="protein sequence ID" value="KAJ4838907.1"/>
    <property type="molecule type" value="Genomic_DNA"/>
</dbReference>
<accession>A0A9Q0JF85</accession>
<comment type="caution">
    <text evidence="1">The sequence shown here is derived from an EMBL/GenBank/DDBJ whole genome shotgun (WGS) entry which is preliminary data.</text>
</comment>
<sequence>MTAAAGLVQSSCKLYDPSNRQTYTKIEANFRTQQSWNQSMVGFYSEYKNLKESIPLTIVKNGRHKILHFDFSRGTWVEEAGTWDRAVFVKLGSNPLSISALQGEARELAGTLSLLSSTE</sequence>
<keyword evidence="2" id="KW-1185">Reference proteome</keyword>
<protein>
    <submittedName>
        <fullName evidence="1">Uncharacterized protein</fullName>
    </submittedName>
</protein>
<evidence type="ECO:0000313" key="2">
    <source>
        <dbReference type="Proteomes" id="UP001141552"/>
    </source>
</evidence>
<reference evidence="1" key="2">
    <citation type="journal article" date="2023" name="Plants (Basel)">
        <title>Annotation of the Turnera subulata (Passifloraceae) Draft Genome Reveals the S-Locus Evolved after the Divergence of Turneroideae from Passifloroideae in a Stepwise Manner.</title>
        <authorList>
            <person name="Henning P.M."/>
            <person name="Roalson E.H."/>
            <person name="Mir W."/>
            <person name="McCubbin A.G."/>
            <person name="Shore J.S."/>
        </authorList>
    </citation>
    <scope>NUCLEOTIDE SEQUENCE</scope>
    <source>
        <strain evidence="1">F60SS</strain>
    </source>
</reference>
<feature type="non-terminal residue" evidence="1">
    <location>
        <position position="119"/>
    </location>
</feature>
<name>A0A9Q0JF85_9ROSI</name>
<reference evidence="1" key="1">
    <citation type="submission" date="2022-02" db="EMBL/GenBank/DDBJ databases">
        <authorList>
            <person name="Henning P.M."/>
            <person name="McCubbin A.G."/>
            <person name="Shore J.S."/>
        </authorList>
    </citation>
    <scope>NUCLEOTIDE SEQUENCE</scope>
    <source>
        <strain evidence="1">F60SS</strain>
        <tissue evidence="1">Leaves</tissue>
    </source>
</reference>